<dbReference type="SUPFAM" id="SSF55455">
    <property type="entry name" value="SRF-like"/>
    <property type="match status" value="1"/>
</dbReference>
<organism evidence="1 2">
    <name type="scientific">[Emmonsia] crescens</name>
    <dbReference type="NCBI Taxonomy" id="73230"/>
    <lineage>
        <taxon>Eukaryota</taxon>
        <taxon>Fungi</taxon>
        <taxon>Dikarya</taxon>
        <taxon>Ascomycota</taxon>
        <taxon>Pezizomycotina</taxon>
        <taxon>Eurotiomycetes</taxon>
        <taxon>Eurotiomycetidae</taxon>
        <taxon>Onygenales</taxon>
        <taxon>Ajellomycetaceae</taxon>
        <taxon>Emergomyces</taxon>
    </lineage>
</organism>
<dbReference type="GO" id="GO:0045944">
    <property type="term" value="P:positive regulation of transcription by RNA polymerase II"/>
    <property type="evidence" value="ECO:0007669"/>
    <property type="project" value="UniProtKB-ARBA"/>
</dbReference>
<comment type="caution">
    <text evidence="1">The sequence shown here is derived from an EMBL/GenBank/DDBJ whole genome shotgun (WGS) entry which is preliminary data.</text>
</comment>
<dbReference type="Proteomes" id="UP000034164">
    <property type="component" value="Unassembled WGS sequence"/>
</dbReference>
<evidence type="ECO:0000313" key="2">
    <source>
        <dbReference type="Proteomes" id="UP000034164"/>
    </source>
</evidence>
<feature type="non-terminal residue" evidence="1">
    <location>
        <position position="67"/>
    </location>
</feature>
<accession>A0A0G2HWG9</accession>
<reference evidence="2" key="1">
    <citation type="journal article" date="2015" name="PLoS Genet.">
        <title>The dynamic genome and transcriptome of the human fungal pathogen Blastomyces and close relative Emmonsia.</title>
        <authorList>
            <person name="Munoz J.F."/>
            <person name="Gauthier G.M."/>
            <person name="Desjardins C.A."/>
            <person name="Gallo J.E."/>
            <person name="Holder J."/>
            <person name="Sullivan T.D."/>
            <person name="Marty A.J."/>
            <person name="Carmen J.C."/>
            <person name="Chen Z."/>
            <person name="Ding L."/>
            <person name="Gujja S."/>
            <person name="Magrini V."/>
            <person name="Misas E."/>
            <person name="Mitreva M."/>
            <person name="Priest M."/>
            <person name="Saif S."/>
            <person name="Whiston E.A."/>
            <person name="Young S."/>
            <person name="Zeng Q."/>
            <person name="Goldman W.E."/>
            <person name="Mardis E.R."/>
            <person name="Taylor J.W."/>
            <person name="McEwen J.G."/>
            <person name="Clay O.K."/>
            <person name="Klein B.S."/>
            <person name="Cuomo C.A."/>
        </authorList>
    </citation>
    <scope>NUCLEOTIDE SEQUENCE [LARGE SCALE GENOMIC DNA]</scope>
    <source>
        <strain evidence="2">UAMH 3008</strain>
    </source>
</reference>
<name>A0A0G2HWG9_9EURO</name>
<dbReference type="EMBL" id="LCZI01001101">
    <property type="protein sequence ID" value="KKZ62413.1"/>
    <property type="molecule type" value="Genomic_DNA"/>
</dbReference>
<dbReference type="OrthoDB" id="4508899at2759"/>
<dbReference type="GO" id="GO:0046983">
    <property type="term" value="F:protein dimerization activity"/>
    <property type="evidence" value="ECO:0007669"/>
    <property type="project" value="InterPro"/>
</dbReference>
<dbReference type="AlphaFoldDB" id="A0A0G2HWG9"/>
<proteinExistence type="predicted"/>
<dbReference type="InterPro" id="IPR036879">
    <property type="entry name" value="TF_MADSbox_sf"/>
</dbReference>
<gene>
    <name evidence="1" type="ORF">EMCG_03178</name>
</gene>
<evidence type="ECO:0000313" key="1">
    <source>
        <dbReference type="EMBL" id="KKZ62413.1"/>
    </source>
</evidence>
<dbReference type="VEuPathDB" id="FungiDB:EMCG_03178"/>
<sequence length="67" mass="7866">MSTIQSRKEIKNSRARLKRRKDKLFENANEAHLLCHAVIYALVGRDEKYFSYNSSAEKNWPPSRAQL</sequence>
<protein>
    <recommendedName>
        <fullName evidence="3">MADS-box domain-containing protein</fullName>
    </recommendedName>
</protein>
<dbReference type="GO" id="GO:0003677">
    <property type="term" value="F:DNA binding"/>
    <property type="evidence" value="ECO:0007669"/>
    <property type="project" value="InterPro"/>
</dbReference>
<evidence type="ECO:0008006" key="3">
    <source>
        <dbReference type="Google" id="ProtNLM"/>
    </source>
</evidence>